<dbReference type="Pfam" id="PF00583">
    <property type="entry name" value="Acetyltransf_1"/>
    <property type="match status" value="1"/>
</dbReference>
<dbReference type="AlphaFoldDB" id="A0A2D1KJW3"/>
<sequence length="177" mass="19976">MTTTYLRQAKMADLPVIMKIIDEAKAYLKQQNVDQWQHGYPEQNDMAADVAAGVNYVMVRDGVIVGTASLLQGIDDNYKVIDQGKWLGAADATYTSIHRIAVAAGYRGQHLSETLITNLLTLSLQLGYADVRIDTHPENLGMQHVIKQNGFEYRGIIYMHEPKEPRYAYQFQNLIQS</sequence>
<organism evidence="1 2">
    <name type="scientific">Loigolactobacillus coryniformis subsp. torquens DSM 20004 = KCTC 3535</name>
    <dbReference type="NCBI Taxonomy" id="1423822"/>
    <lineage>
        <taxon>Bacteria</taxon>
        <taxon>Bacillati</taxon>
        <taxon>Bacillota</taxon>
        <taxon>Bacilli</taxon>
        <taxon>Lactobacillales</taxon>
        <taxon>Lactobacillaceae</taxon>
        <taxon>Loigolactobacillus</taxon>
    </lineage>
</organism>
<keyword evidence="2" id="KW-1185">Reference proteome</keyword>
<reference evidence="1 2" key="1">
    <citation type="submission" date="2016-10" db="EMBL/GenBank/DDBJ databases">
        <title>The whole genome sequencing and assembly of L. cotyniformis subsp. torquens DSM 20004 strain.</title>
        <authorList>
            <person name="Park M.-K."/>
            <person name="Lee Y.-J."/>
            <person name="Yi H."/>
            <person name="Bahn Y.-S."/>
            <person name="Kim J.F."/>
            <person name="Lee D.-W."/>
        </authorList>
    </citation>
    <scope>NUCLEOTIDE SEQUENCE [LARGE SCALE GENOMIC DNA]</scope>
    <source>
        <strain evidence="1 2">DSM 20004</strain>
    </source>
</reference>
<dbReference type="RefSeq" id="WP_010014315.1">
    <property type="nucleotide sequence ID" value="NZ_AEOS01000285.1"/>
</dbReference>
<dbReference type="PROSITE" id="PS51186">
    <property type="entry name" value="GNAT"/>
    <property type="match status" value="1"/>
</dbReference>
<protein>
    <submittedName>
        <fullName evidence="1">GNAT family N-acetyltransferase</fullName>
    </submittedName>
</protein>
<dbReference type="SUPFAM" id="SSF55729">
    <property type="entry name" value="Acyl-CoA N-acyltransferases (Nat)"/>
    <property type="match status" value="1"/>
</dbReference>
<dbReference type="CDD" id="cd04301">
    <property type="entry name" value="NAT_SF"/>
    <property type="match status" value="1"/>
</dbReference>
<gene>
    <name evidence="1" type="ORF">LC20004_00110</name>
</gene>
<dbReference type="KEGG" id="lcy:LC20004_00110"/>
<evidence type="ECO:0000313" key="2">
    <source>
        <dbReference type="Proteomes" id="UP000223559"/>
    </source>
</evidence>
<dbReference type="InterPro" id="IPR000182">
    <property type="entry name" value="GNAT_dom"/>
</dbReference>
<dbReference type="GO" id="GO:0016747">
    <property type="term" value="F:acyltransferase activity, transferring groups other than amino-acyl groups"/>
    <property type="evidence" value="ECO:0007669"/>
    <property type="project" value="InterPro"/>
</dbReference>
<keyword evidence="1" id="KW-0808">Transferase</keyword>
<name>A0A2D1KJW3_9LACO</name>
<dbReference type="Proteomes" id="UP000223559">
    <property type="component" value="Chromosome"/>
</dbReference>
<dbReference type="Gene3D" id="3.40.630.30">
    <property type="match status" value="1"/>
</dbReference>
<dbReference type="InterPro" id="IPR016181">
    <property type="entry name" value="Acyl_CoA_acyltransferase"/>
</dbReference>
<dbReference type="OrthoDB" id="9796381at2"/>
<proteinExistence type="predicted"/>
<evidence type="ECO:0000313" key="1">
    <source>
        <dbReference type="EMBL" id="ATO42415.1"/>
    </source>
</evidence>
<dbReference type="EMBL" id="CP017697">
    <property type="protein sequence ID" value="ATO42415.1"/>
    <property type="molecule type" value="Genomic_DNA"/>
</dbReference>
<accession>A0A2D1KJW3</accession>